<evidence type="ECO:0000256" key="9">
    <source>
        <dbReference type="ARBA" id="ARBA00023242"/>
    </source>
</evidence>
<dbReference type="Pfam" id="PF02319">
    <property type="entry name" value="WHD_E2F_TDP"/>
    <property type="match status" value="1"/>
</dbReference>
<evidence type="ECO:0000256" key="10">
    <source>
        <dbReference type="ARBA" id="ARBA00023306"/>
    </source>
</evidence>
<dbReference type="InterPro" id="IPR036390">
    <property type="entry name" value="WH_DNA-bd_sf"/>
</dbReference>
<dbReference type="FunFam" id="1.10.10.10:FF:000187">
    <property type="entry name" value="Transcription factor-like protein DPB"/>
    <property type="match status" value="1"/>
</dbReference>
<feature type="region of interest" description="Disordered" evidence="12">
    <location>
        <begin position="1"/>
        <end position="34"/>
    </location>
</feature>
<dbReference type="GO" id="GO:0006357">
    <property type="term" value="P:regulation of transcription by RNA polymerase II"/>
    <property type="evidence" value="ECO:0000318"/>
    <property type="project" value="GO_Central"/>
</dbReference>
<dbReference type="Pfam" id="PF08781">
    <property type="entry name" value="DP"/>
    <property type="match status" value="1"/>
</dbReference>
<keyword evidence="8 11" id="KW-0804">Transcription</keyword>
<evidence type="ECO:0000256" key="12">
    <source>
        <dbReference type="SAM" id="MobiDB-lite"/>
    </source>
</evidence>
<keyword evidence="16" id="KW-1185">Reference proteome</keyword>
<dbReference type="AlphaFoldDB" id="A0A1Y1HJS8"/>
<accession>A0A1Y1HJS8</accession>
<dbReference type="PANTHER" id="PTHR12548:SF9">
    <property type="entry name" value="TRANSCRIPTION FACTOR DP"/>
    <property type="match status" value="1"/>
</dbReference>
<dbReference type="CDD" id="cd14458">
    <property type="entry name" value="DP_DD"/>
    <property type="match status" value="1"/>
</dbReference>
<evidence type="ECO:0000256" key="2">
    <source>
        <dbReference type="ARBA" id="ARBA00004496"/>
    </source>
</evidence>
<evidence type="ECO:0000256" key="11">
    <source>
        <dbReference type="RuleBase" id="RU003796"/>
    </source>
</evidence>
<sequence>MESPAKRSNPPQPRSGGPNGGPPSGGGMLQDLQREFYEQGLEGVAAGFGLIKEDPGSARKRPSGNRPVIHYMGNPQNAPPGSIPMFGPPPDAAYAQYPPREYGSPVKQDGRLPLPPGGVRVAPSPAPRMSFREIVSRDQQQGADAADRRGARRGGSRGGDKASKGLRHFSLKVCEKVEEKGRTTYNEVADELVREIAEAGAMNSPSDQSYDEKNIRRRVYDALNVLMALDIIVKDKKEIHWRGLPSAAVADIGMLKDEKSRVEEQMAKKQRYLGSLHQQFGSYENLVMQNQRLHGQGEGPGEGIAFPFVLIKTKPQATVEVEISEDMQLVHFDFNDTPYKMLDHDAILELMGLVNRPSDGAAEADEPQELAAAPPAGPSAGDRANGTAVPHLESGAPSPRAPQQEQVRLPPPNPAQSYQPVRQEAAPPNGIRKGARGGGRGQGRRLLPEGVAAPQNGR</sequence>
<evidence type="ECO:0000256" key="7">
    <source>
        <dbReference type="ARBA" id="ARBA00023125"/>
    </source>
</evidence>
<keyword evidence="9 11" id="KW-0539">Nucleus</keyword>
<reference evidence="15 16" key="1">
    <citation type="journal article" date="2014" name="Nat. Commun.">
        <title>Klebsormidium flaccidum genome reveals primary factors for plant terrestrial adaptation.</title>
        <authorList>
            <person name="Hori K."/>
            <person name="Maruyama F."/>
            <person name="Fujisawa T."/>
            <person name="Togashi T."/>
            <person name="Yamamoto N."/>
            <person name="Seo M."/>
            <person name="Sato S."/>
            <person name="Yamada T."/>
            <person name="Mori H."/>
            <person name="Tajima N."/>
            <person name="Moriyama T."/>
            <person name="Ikeuchi M."/>
            <person name="Watanabe M."/>
            <person name="Wada H."/>
            <person name="Kobayashi K."/>
            <person name="Saito M."/>
            <person name="Masuda T."/>
            <person name="Sasaki-Sekimoto Y."/>
            <person name="Mashiguchi K."/>
            <person name="Awai K."/>
            <person name="Shimojima M."/>
            <person name="Masuda S."/>
            <person name="Iwai M."/>
            <person name="Nobusawa T."/>
            <person name="Narise T."/>
            <person name="Kondo S."/>
            <person name="Saito H."/>
            <person name="Sato R."/>
            <person name="Murakawa M."/>
            <person name="Ihara Y."/>
            <person name="Oshima-Yamada Y."/>
            <person name="Ohtaka K."/>
            <person name="Satoh M."/>
            <person name="Sonobe K."/>
            <person name="Ishii M."/>
            <person name="Ohtani R."/>
            <person name="Kanamori-Sato M."/>
            <person name="Honoki R."/>
            <person name="Miyazaki D."/>
            <person name="Mochizuki H."/>
            <person name="Umetsu J."/>
            <person name="Higashi K."/>
            <person name="Shibata D."/>
            <person name="Kamiya Y."/>
            <person name="Sato N."/>
            <person name="Nakamura Y."/>
            <person name="Tabata S."/>
            <person name="Ida S."/>
            <person name="Kurokawa K."/>
            <person name="Ohta H."/>
        </authorList>
    </citation>
    <scope>NUCLEOTIDE SEQUENCE [LARGE SCALE GENOMIC DNA]</scope>
    <source>
        <strain evidence="15 16">NIES-2285</strain>
    </source>
</reference>
<feature type="compositionally biased region" description="Pro residues" evidence="12">
    <location>
        <begin position="77"/>
        <end position="91"/>
    </location>
</feature>
<dbReference type="EMBL" id="DF236968">
    <property type="protein sequence ID" value="GAQ78804.1"/>
    <property type="molecule type" value="Genomic_DNA"/>
</dbReference>
<dbReference type="InterPro" id="IPR015648">
    <property type="entry name" value="Transcrpt_fac_DP"/>
</dbReference>
<name>A0A1Y1HJS8_KLENI</name>
<dbReference type="InterPro" id="IPR036388">
    <property type="entry name" value="WH-like_DNA-bd_sf"/>
</dbReference>
<gene>
    <name evidence="15" type="ORF">KFL_000190230</name>
</gene>
<dbReference type="STRING" id="105231.A0A1Y1HJS8"/>
<keyword evidence="7 11" id="KW-0238">DNA-binding</keyword>
<keyword evidence="6" id="KW-0175">Coiled coil</keyword>
<evidence type="ECO:0000313" key="16">
    <source>
        <dbReference type="Proteomes" id="UP000054558"/>
    </source>
</evidence>
<comment type="similarity">
    <text evidence="3 11">Belongs to the E2F/DP family.</text>
</comment>
<dbReference type="GO" id="GO:0005634">
    <property type="term" value="C:nucleus"/>
    <property type="evidence" value="ECO:0000318"/>
    <property type="project" value="GO_Central"/>
</dbReference>
<dbReference type="InterPro" id="IPR014889">
    <property type="entry name" value="Transc_factor_DP_C"/>
</dbReference>
<dbReference type="SUPFAM" id="SSF46785">
    <property type="entry name" value="Winged helix' DNA-binding domain"/>
    <property type="match status" value="1"/>
</dbReference>
<dbReference type="PANTHER" id="PTHR12548">
    <property type="entry name" value="TRANSCRIPTION FACTOR DP"/>
    <property type="match status" value="1"/>
</dbReference>
<dbReference type="SUPFAM" id="SSF144074">
    <property type="entry name" value="E2F-DP heterodimerization region"/>
    <property type="match status" value="1"/>
</dbReference>
<feature type="region of interest" description="Disordered" evidence="12">
    <location>
        <begin position="358"/>
        <end position="458"/>
    </location>
</feature>
<feature type="compositionally biased region" description="Gly residues" evidence="12">
    <location>
        <begin position="17"/>
        <end position="28"/>
    </location>
</feature>
<dbReference type="GO" id="GO:0005737">
    <property type="term" value="C:cytoplasm"/>
    <property type="evidence" value="ECO:0007669"/>
    <property type="project" value="UniProtKB-SubCell"/>
</dbReference>
<dbReference type="InterPro" id="IPR003316">
    <property type="entry name" value="E2F_WHTH_DNA-bd_dom"/>
</dbReference>
<dbReference type="OrthoDB" id="552115at2759"/>
<evidence type="ECO:0000256" key="6">
    <source>
        <dbReference type="ARBA" id="ARBA00023054"/>
    </source>
</evidence>
<dbReference type="InterPro" id="IPR038168">
    <property type="entry name" value="TF_DP_C_sf"/>
</dbReference>
<dbReference type="SMART" id="SM01372">
    <property type="entry name" value="E2F_TDP"/>
    <property type="match status" value="1"/>
</dbReference>
<dbReference type="InterPro" id="IPR037241">
    <property type="entry name" value="E2F-DP_heterodim"/>
</dbReference>
<dbReference type="GO" id="GO:0000981">
    <property type="term" value="F:DNA-binding transcription factor activity, RNA polymerase II-specific"/>
    <property type="evidence" value="ECO:0000318"/>
    <property type="project" value="GO_Central"/>
</dbReference>
<dbReference type="Gene3D" id="1.20.140.80">
    <property type="entry name" value="Transcription factor DP"/>
    <property type="match status" value="1"/>
</dbReference>
<evidence type="ECO:0000313" key="15">
    <source>
        <dbReference type="EMBL" id="GAQ78804.1"/>
    </source>
</evidence>
<feature type="domain" description="E2F/DP family winged-helix DNA-binding" evidence="14">
    <location>
        <begin position="161"/>
        <end position="243"/>
    </location>
</feature>
<dbReference type="SMART" id="SM01138">
    <property type="entry name" value="DP"/>
    <property type="match status" value="1"/>
</dbReference>
<evidence type="ECO:0000256" key="5">
    <source>
        <dbReference type="ARBA" id="ARBA00023015"/>
    </source>
</evidence>
<dbReference type="Gene3D" id="1.10.10.10">
    <property type="entry name" value="Winged helix-like DNA-binding domain superfamily/Winged helix DNA-binding domain"/>
    <property type="match status" value="1"/>
</dbReference>
<dbReference type="GO" id="GO:0070176">
    <property type="term" value="C:DRM complex"/>
    <property type="evidence" value="ECO:0007669"/>
    <property type="project" value="UniProtKB-ARBA"/>
</dbReference>
<evidence type="ECO:0000256" key="4">
    <source>
        <dbReference type="ARBA" id="ARBA00022490"/>
    </source>
</evidence>
<dbReference type="GO" id="GO:0003677">
    <property type="term" value="F:DNA binding"/>
    <property type="evidence" value="ECO:0007669"/>
    <property type="project" value="UniProtKB-KW"/>
</dbReference>
<evidence type="ECO:0000256" key="1">
    <source>
        <dbReference type="ARBA" id="ARBA00004123"/>
    </source>
</evidence>
<organism evidence="15 16">
    <name type="scientific">Klebsormidium nitens</name>
    <name type="common">Green alga</name>
    <name type="synonym">Ulothrix nitens</name>
    <dbReference type="NCBI Taxonomy" id="105231"/>
    <lineage>
        <taxon>Eukaryota</taxon>
        <taxon>Viridiplantae</taxon>
        <taxon>Streptophyta</taxon>
        <taxon>Klebsormidiophyceae</taxon>
        <taxon>Klebsormidiales</taxon>
        <taxon>Klebsormidiaceae</taxon>
        <taxon>Klebsormidium</taxon>
    </lineage>
</organism>
<feature type="domain" description="Transcription factor DP C-terminal" evidence="13">
    <location>
        <begin position="250"/>
        <end position="386"/>
    </location>
</feature>
<dbReference type="GO" id="GO:0051726">
    <property type="term" value="P:regulation of cell cycle"/>
    <property type="evidence" value="ECO:0007669"/>
    <property type="project" value="InterPro"/>
</dbReference>
<dbReference type="Proteomes" id="UP000054558">
    <property type="component" value="Unassembled WGS sequence"/>
</dbReference>
<evidence type="ECO:0000256" key="3">
    <source>
        <dbReference type="ARBA" id="ARBA00010940"/>
    </source>
</evidence>
<keyword evidence="4" id="KW-0963">Cytoplasm</keyword>
<keyword evidence="10" id="KW-0131">Cell cycle</keyword>
<proteinExistence type="inferred from homology"/>
<protein>
    <submittedName>
        <fullName evidence="15">Transcription factor DP</fullName>
    </submittedName>
</protein>
<feature type="compositionally biased region" description="Low complexity" evidence="12">
    <location>
        <begin position="371"/>
        <end position="381"/>
    </location>
</feature>
<comment type="subcellular location">
    <subcellularLocation>
        <location evidence="2">Cytoplasm</location>
    </subcellularLocation>
    <subcellularLocation>
        <location evidence="1 11">Nucleus</location>
    </subcellularLocation>
</comment>
<evidence type="ECO:0000259" key="13">
    <source>
        <dbReference type="SMART" id="SM01138"/>
    </source>
</evidence>
<evidence type="ECO:0000259" key="14">
    <source>
        <dbReference type="SMART" id="SM01372"/>
    </source>
</evidence>
<feature type="region of interest" description="Disordered" evidence="12">
    <location>
        <begin position="50"/>
        <end position="164"/>
    </location>
</feature>
<keyword evidence="5 11" id="KW-0805">Transcription regulation</keyword>
<evidence type="ECO:0000256" key="8">
    <source>
        <dbReference type="ARBA" id="ARBA00023163"/>
    </source>
</evidence>